<dbReference type="InterPro" id="IPR032675">
    <property type="entry name" value="LRR_dom_sf"/>
</dbReference>
<protein>
    <recommendedName>
        <fullName evidence="3">Ran gtpase-activating protein</fullName>
    </recommendedName>
</protein>
<gene>
    <name evidence="1" type="ORF">V5799_031375</name>
</gene>
<accession>A0AAQ4EKI1</accession>
<name>A0AAQ4EKI1_AMBAM</name>
<dbReference type="SUPFAM" id="SSF52047">
    <property type="entry name" value="RNI-like"/>
    <property type="match status" value="1"/>
</dbReference>
<sequence length="732" mass="81089">MQDEAPSSGAPDDAWERQLDFERACGAEGPQQRCWLSSDLTAWNQVMHGFAFELVEAKPGSLRLQSIPRGKAERDSAAAAREASSLLSWLLGNHRCVEELAVTCAVHTGDRSEEARYFIRLRPLPARDAWRSIRRLEIEERPSAALLLRDVDAVIGVETLKINARAIKPEFAAEIEALLRRNSSSIKAVDISDMNRLPRSVIKALDCLSNCESLAISSLIDFVRGLPDMNSVAQLVQTSKVLKELSVDPVMEEQISVTAKALKTNPALTKLTLFIPDSTVSPRALFPALEINTTLKELRLTGCCCMDALSGQALASALRKNTCLRELYIEDVDIDASSMKDWPDALSENTALECFQLSSEQLPISGISALCKLLPANKALKKLVFAGFRASQEERAISRHRARLFNSKSPQIALYSRLALAEQLRKDECYGRVQLPWAEPDVPGLLSALATPSACPGELHLPDICQLSEDGLKLLCDALTPSKRVRTLSAMVLGEPLARGPALCQMLRANRFISCLRLSMADDRAGDFVRDVLHALAVNTAITEIIIHLDKIDRLETATAFSYMLSRNTTATNISLWFSTTFPRQFIREISRGMTLNRLVVDLKFVTEKLCCDPSSLAVFEALRRNRAALNRAVDFVLQRPADRRCAESFELFAGRSCLLARLVEVTGKTEPEVSLDLSAAEHFLQDHYLILTGIIQRTLVCRPAQATQLDALNTDCWRAVVRHLKIGDVRS</sequence>
<dbReference type="Gene3D" id="3.80.10.10">
    <property type="entry name" value="Ribonuclease Inhibitor"/>
    <property type="match status" value="2"/>
</dbReference>
<organism evidence="1 2">
    <name type="scientific">Amblyomma americanum</name>
    <name type="common">Lone star tick</name>
    <dbReference type="NCBI Taxonomy" id="6943"/>
    <lineage>
        <taxon>Eukaryota</taxon>
        <taxon>Metazoa</taxon>
        <taxon>Ecdysozoa</taxon>
        <taxon>Arthropoda</taxon>
        <taxon>Chelicerata</taxon>
        <taxon>Arachnida</taxon>
        <taxon>Acari</taxon>
        <taxon>Parasitiformes</taxon>
        <taxon>Ixodida</taxon>
        <taxon>Ixodoidea</taxon>
        <taxon>Ixodidae</taxon>
        <taxon>Amblyomminae</taxon>
        <taxon>Amblyomma</taxon>
    </lineage>
</organism>
<dbReference type="Proteomes" id="UP001321473">
    <property type="component" value="Unassembled WGS sequence"/>
</dbReference>
<proteinExistence type="predicted"/>
<dbReference type="PANTHER" id="PTHR47679:SF2">
    <property type="entry name" value="C-TERMINAL OF ROC (COR) DOMAIN-CONTAINING PROTEIN"/>
    <property type="match status" value="1"/>
</dbReference>
<dbReference type="PANTHER" id="PTHR47679">
    <property type="entry name" value="PROTEIN TORNADO 1"/>
    <property type="match status" value="1"/>
</dbReference>
<dbReference type="EMBL" id="JARKHS020014297">
    <property type="protein sequence ID" value="KAK8775282.1"/>
    <property type="molecule type" value="Genomic_DNA"/>
</dbReference>
<comment type="caution">
    <text evidence="1">The sequence shown here is derived from an EMBL/GenBank/DDBJ whole genome shotgun (WGS) entry which is preliminary data.</text>
</comment>
<keyword evidence="2" id="KW-1185">Reference proteome</keyword>
<evidence type="ECO:0008006" key="3">
    <source>
        <dbReference type="Google" id="ProtNLM"/>
    </source>
</evidence>
<dbReference type="AlphaFoldDB" id="A0AAQ4EKI1"/>
<evidence type="ECO:0000313" key="1">
    <source>
        <dbReference type="EMBL" id="KAK8775282.1"/>
    </source>
</evidence>
<reference evidence="1 2" key="1">
    <citation type="journal article" date="2023" name="Arcadia Sci">
        <title>De novo assembly of a long-read Amblyomma americanum tick genome.</title>
        <authorList>
            <person name="Chou S."/>
            <person name="Poskanzer K.E."/>
            <person name="Rollins M."/>
            <person name="Thuy-Boun P.S."/>
        </authorList>
    </citation>
    <scope>NUCLEOTIDE SEQUENCE [LARGE SCALE GENOMIC DNA]</scope>
    <source>
        <strain evidence="1">F_SG_1</strain>
        <tissue evidence="1">Salivary glands</tissue>
    </source>
</reference>
<evidence type="ECO:0000313" key="2">
    <source>
        <dbReference type="Proteomes" id="UP001321473"/>
    </source>
</evidence>